<feature type="domain" description="HNH nuclease" evidence="2">
    <location>
        <begin position="11"/>
        <end position="68"/>
    </location>
</feature>
<dbReference type="HOGENOM" id="CLU_1595581_0_0_1"/>
<proteinExistence type="predicted"/>
<keyword evidence="4" id="KW-1185">Reference proteome</keyword>
<name>R0IB89_EXST2</name>
<protein>
    <recommendedName>
        <fullName evidence="2">HNH nuclease domain-containing protein</fullName>
    </recommendedName>
</protein>
<evidence type="ECO:0000259" key="2">
    <source>
        <dbReference type="Pfam" id="PF13391"/>
    </source>
</evidence>
<dbReference type="RefSeq" id="XP_008029358.1">
    <property type="nucleotide sequence ID" value="XM_008031167.1"/>
</dbReference>
<dbReference type="AlphaFoldDB" id="R0IB89"/>
<dbReference type="EMBL" id="KB908844">
    <property type="protein sequence ID" value="EOA82630.1"/>
    <property type="molecule type" value="Genomic_DNA"/>
</dbReference>
<dbReference type="InterPro" id="IPR003615">
    <property type="entry name" value="HNH_nuc"/>
</dbReference>
<dbReference type="Pfam" id="PF13391">
    <property type="entry name" value="HNH_2"/>
    <property type="match status" value="1"/>
</dbReference>
<reference evidence="3 4" key="1">
    <citation type="journal article" date="2012" name="PLoS Pathog.">
        <title>Diverse lifestyles and strategies of plant pathogenesis encoded in the genomes of eighteen Dothideomycetes fungi.</title>
        <authorList>
            <person name="Ohm R.A."/>
            <person name="Feau N."/>
            <person name="Henrissat B."/>
            <person name="Schoch C.L."/>
            <person name="Horwitz B.A."/>
            <person name="Barry K.W."/>
            <person name="Condon B.J."/>
            <person name="Copeland A.C."/>
            <person name="Dhillon B."/>
            <person name="Glaser F."/>
            <person name="Hesse C.N."/>
            <person name="Kosti I."/>
            <person name="LaButti K."/>
            <person name="Lindquist E.A."/>
            <person name="Lucas S."/>
            <person name="Salamov A.A."/>
            <person name="Bradshaw R.E."/>
            <person name="Ciuffetti L."/>
            <person name="Hamelin R.C."/>
            <person name="Kema G.H.J."/>
            <person name="Lawrence C."/>
            <person name="Scott J.A."/>
            <person name="Spatafora J.W."/>
            <person name="Turgeon B.G."/>
            <person name="de Wit P.J.G.M."/>
            <person name="Zhong S."/>
            <person name="Goodwin S.B."/>
            <person name="Grigoriev I.V."/>
        </authorList>
    </citation>
    <scope>NUCLEOTIDE SEQUENCE [LARGE SCALE GENOMIC DNA]</scope>
    <source>
        <strain evidence="4">28A</strain>
    </source>
</reference>
<dbReference type="Proteomes" id="UP000016935">
    <property type="component" value="Unassembled WGS sequence"/>
</dbReference>
<gene>
    <name evidence="3" type="ORF">SETTUDRAFT_22609</name>
</gene>
<evidence type="ECO:0000313" key="3">
    <source>
        <dbReference type="EMBL" id="EOA82630.1"/>
    </source>
</evidence>
<dbReference type="GeneID" id="19402578"/>
<feature type="region of interest" description="Disordered" evidence="1">
    <location>
        <begin position="127"/>
        <end position="167"/>
    </location>
</feature>
<organism evidence="3 4">
    <name type="scientific">Exserohilum turcicum (strain 28A)</name>
    <name type="common">Northern leaf blight fungus</name>
    <name type="synonym">Setosphaeria turcica</name>
    <dbReference type="NCBI Taxonomy" id="671987"/>
    <lineage>
        <taxon>Eukaryota</taxon>
        <taxon>Fungi</taxon>
        <taxon>Dikarya</taxon>
        <taxon>Ascomycota</taxon>
        <taxon>Pezizomycotina</taxon>
        <taxon>Dothideomycetes</taxon>
        <taxon>Pleosporomycetidae</taxon>
        <taxon>Pleosporales</taxon>
        <taxon>Pleosporineae</taxon>
        <taxon>Pleosporaceae</taxon>
        <taxon>Exserohilum</taxon>
    </lineage>
</organism>
<evidence type="ECO:0000313" key="4">
    <source>
        <dbReference type="Proteomes" id="UP000016935"/>
    </source>
</evidence>
<evidence type="ECO:0000256" key="1">
    <source>
        <dbReference type="SAM" id="MobiDB-lite"/>
    </source>
</evidence>
<sequence>MEDLESRDQSCRVSGIVVFCEQAHLVPAGERERWDTNMGESSDLEIQLALNGMLLGVDLHRSFDAGTWVPMVKEGGRLIVYVVRTADCFSRSRSRNLSPTKWPRLQALKEDAGVFIAAELGWGDEAGNEAGNDLEDKEQQLYGADDDSGPYQRGRKRLRNPVLLPPP</sequence>
<reference evidence="3 4" key="2">
    <citation type="journal article" date="2013" name="PLoS Genet.">
        <title>Comparative genome structure, secondary metabolite, and effector coding capacity across Cochliobolus pathogens.</title>
        <authorList>
            <person name="Condon B.J."/>
            <person name="Leng Y."/>
            <person name="Wu D."/>
            <person name="Bushley K.E."/>
            <person name="Ohm R.A."/>
            <person name="Otillar R."/>
            <person name="Martin J."/>
            <person name="Schackwitz W."/>
            <person name="Grimwood J."/>
            <person name="MohdZainudin N."/>
            <person name="Xue C."/>
            <person name="Wang R."/>
            <person name="Manning V.A."/>
            <person name="Dhillon B."/>
            <person name="Tu Z.J."/>
            <person name="Steffenson B.J."/>
            <person name="Salamov A."/>
            <person name="Sun H."/>
            <person name="Lowry S."/>
            <person name="LaButti K."/>
            <person name="Han J."/>
            <person name="Copeland A."/>
            <person name="Lindquist E."/>
            <person name="Barry K."/>
            <person name="Schmutz J."/>
            <person name="Baker S.E."/>
            <person name="Ciuffetti L.M."/>
            <person name="Grigoriev I.V."/>
            <person name="Zhong S."/>
            <person name="Turgeon B.G."/>
        </authorList>
    </citation>
    <scope>NUCLEOTIDE SEQUENCE [LARGE SCALE GENOMIC DNA]</scope>
    <source>
        <strain evidence="4">28A</strain>
    </source>
</reference>
<accession>R0IB89</accession>
<dbReference type="OrthoDB" id="3796682at2759"/>